<dbReference type="RefSeq" id="WP_123242803.1">
    <property type="nucleotide sequence ID" value="NZ_JAAHBY010000077.1"/>
</dbReference>
<evidence type="ECO:0000313" key="1">
    <source>
        <dbReference type="EMBL" id="RNL93541.1"/>
    </source>
</evidence>
<evidence type="ECO:0000313" key="2">
    <source>
        <dbReference type="Proteomes" id="UP000280698"/>
    </source>
</evidence>
<dbReference type="Proteomes" id="UP000280698">
    <property type="component" value="Unassembled WGS sequence"/>
</dbReference>
<comment type="caution">
    <text evidence="1">The sequence shown here is derived from an EMBL/GenBank/DDBJ whole genome shotgun (WGS) entry which is preliminary data.</text>
</comment>
<organism evidence="1 2">
    <name type="scientific">Micromonospora solifontis</name>
    <dbReference type="NCBI Taxonomy" id="2487138"/>
    <lineage>
        <taxon>Bacteria</taxon>
        <taxon>Bacillati</taxon>
        <taxon>Actinomycetota</taxon>
        <taxon>Actinomycetes</taxon>
        <taxon>Micromonosporales</taxon>
        <taxon>Micromonosporaceae</taxon>
        <taxon>Micromonospora</taxon>
    </lineage>
</organism>
<proteinExistence type="predicted"/>
<sequence length="144" mass="16031">MHMWNFLRDLAIHIQAAIGDYGQVRVTGQNEKITVEVAPKVPGPCRLAAFLQDEDEITIEFGEMSILDFHGQAAEDLQDACRQAVDAIIDGKVSETVYVKKGVPVRAVAQLRLPDRSITVHTRMGVAPFSRKGVTHDYLPYVTR</sequence>
<accession>A0ABX9WBY3</accession>
<reference evidence="1 2" key="1">
    <citation type="submission" date="2018-11" db="EMBL/GenBank/DDBJ databases">
        <title>Micromonospora sp. PPF5-17, a new actinomycetes isolated from a hot spring soil.</title>
        <authorList>
            <person name="Thawai C."/>
        </authorList>
    </citation>
    <scope>NUCLEOTIDE SEQUENCE [LARGE SCALE GENOMIC DNA]</scope>
    <source>
        <strain evidence="1 2">PPF5-17</strain>
    </source>
</reference>
<gene>
    <name evidence="1" type="ORF">EFE23_21820</name>
</gene>
<protein>
    <submittedName>
        <fullName evidence="1">Uncharacterized protein</fullName>
    </submittedName>
</protein>
<keyword evidence="2" id="KW-1185">Reference proteome</keyword>
<name>A0ABX9WBY3_9ACTN</name>
<dbReference type="EMBL" id="RJLN01000077">
    <property type="protein sequence ID" value="RNL93541.1"/>
    <property type="molecule type" value="Genomic_DNA"/>
</dbReference>